<evidence type="ECO:0000256" key="2">
    <source>
        <dbReference type="ARBA" id="ARBA00022737"/>
    </source>
</evidence>
<keyword evidence="7" id="KW-1185">Reference proteome</keyword>
<evidence type="ECO:0000313" key="7">
    <source>
        <dbReference type="Proteomes" id="UP001199659"/>
    </source>
</evidence>
<gene>
    <name evidence="6" type="primary">rhsD_2</name>
    <name evidence="6" type="ORF">G163CM_06400</name>
</gene>
<feature type="domain" description="DUF6531" evidence="4">
    <location>
        <begin position="46"/>
        <end position="123"/>
    </location>
</feature>
<dbReference type="InterPro" id="IPR050708">
    <property type="entry name" value="T6SS_VgrG/RHS"/>
</dbReference>
<dbReference type="Pfam" id="PF20148">
    <property type="entry name" value="DUF6531"/>
    <property type="match status" value="1"/>
</dbReference>
<accession>A0ABY3S2P7</accession>
<dbReference type="RefSeq" id="WP_231826905.1">
    <property type="nucleotide sequence ID" value="NZ_CP087880.1"/>
</dbReference>
<dbReference type="NCBIfam" id="NF041261">
    <property type="entry name" value="RHS_core"/>
    <property type="match status" value="1"/>
</dbReference>
<dbReference type="Gene3D" id="2.180.10.10">
    <property type="entry name" value="RHS repeat-associated core"/>
    <property type="match status" value="2"/>
</dbReference>
<dbReference type="InterPro" id="IPR053422">
    <property type="entry name" value="RHS_domain"/>
</dbReference>
<dbReference type="InterPro" id="IPR022385">
    <property type="entry name" value="Rhs_assc_core"/>
</dbReference>
<name>A0ABY3S2P7_9ENTR</name>
<dbReference type="Pfam" id="PF05593">
    <property type="entry name" value="RHS_repeat"/>
    <property type="match status" value="3"/>
</dbReference>
<dbReference type="PRINTS" id="PR00394">
    <property type="entry name" value="RHSPROTEIN"/>
</dbReference>
<evidence type="ECO:0000313" key="6">
    <source>
        <dbReference type="EMBL" id="UGS39955.1"/>
    </source>
</evidence>
<evidence type="ECO:0000256" key="1">
    <source>
        <dbReference type="ARBA" id="ARBA00009455"/>
    </source>
</evidence>
<sequence>MSGKPAARQGDMTRYGGLIVQGSAGVRIGAPTGVACSVCPGGVTSGNPVNPLLGAKVQPGETDFALPGPLPFILSRTYSSYQTKTPSPVGIFGPGWKMPADTRLQIRDNELILNDNGGRSIHFEHLFPGEDGYSRSESFWLVRGGVLKLDKNHRLAPLWQALPEYIRTSPHIYLATNSPLGPWWILGWSERVPGVDEVLPAPLPPYRVLTGLVDRFGRTQTFHREAAGQFAGEITGVTDGAGRQFRLVLTTQALRAEEARQQAIVAGAKQPDIPDSLPGYTEYGRDNGIRLSAVWLIHDPEYPENLPAAPLVRYDWTQRGELAAVCDRSGTQIRSFTYDDKYRGRMVAHRYVGRPEMRYRYDDIGRVTEQRNPAGLSYTYQYEKNRITITDSLNRREVLHTQDEAGLKRVVKKEQADGSIIQNRFDAVGRLQSQTDAAGRITEYHSSVVTGLVTCITTPDGRESTFCYDDQNQLTSATGPDGLEIRRKYDEYGRMMQETARNGDVTRYSYDNPHSELPTATADATGSVRQMTWSRYGQLLAFTDCSGYQTRYEYDRFGQMTAVHREEGISLYRSHDNRGRLISVKDAQGHETRYEYNTAGDLTAVISPDGNRSETQYDAWGKAVSTTRGGLTRSMEYDIAGRVTTLTNENGSHSDFSYDALDRLVRQSGFDGRTQRYRYDLTGKLTQSEDEELITLWHYDESDRITHRTVNGEAAEQWQYDSHGWLTDISHLSEGHRVAVHYGYDDKGRLTGERQTVHNPETGELLWQHETGHAYNEQGLANRVTPDSLPPVEWLTYGSGYLAGMKLGGTPLLEFTRDRLHRETVRSFGDNAYELSSTYNPAGQLQSQRLNSLVYDRDYSRNDNGDLVRISGPRQTREYGYSVTGRLASVHTLAPDLDIRIPYATDPAGNRLPDPELHPDSTLTAWPDNRIAEDAHYVYRYDEYGRLTEKTGRIPEGVIRMYDERTHHYHYDSQHRLVFYTRIQHGEPLVESRYLYDPLGRRTGKRVWRRERDLTGWMSLSRKPEVTWYGWDGDRLTTIQTDTTRIQTVYQPGSFTPLIRIETENGELQKTRRRSLAEKLQQEGSEDGHGVVFPAELVRLLDRLEEEIRADRVSSESHAWLAQCGLTAERLAAQIEPVYLPERKIHLYHCDHRGLPLALISEDGNTVWSAEYDEWGNQLNEENPHHLFQPYRLPGQQHDEESGLYYNRNRYYDPLQGRYITQDPIGLKGGWNLYQYPLNPVSSIDPLGLFDHAFINSPGIQSQLSKAMLDNPWYRSNSTSIPDAQGIKITGKIDSVIPSISNAEYMGLDSIVRQEGLQDYIADMKFNVSGRLDVALTCKASDNSGPLNEWKTGVTIPVGKMPVKIPLKEPSISIPGMTVVIWADRVLNTGQFVAQWRKELLSYGHNLMDSPDVICANSPH</sequence>
<organism evidence="6 7">
    <name type="scientific">Pseudocitrobacter corydidari</name>
    <dbReference type="NCBI Taxonomy" id="2891570"/>
    <lineage>
        <taxon>Bacteria</taxon>
        <taxon>Pseudomonadati</taxon>
        <taxon>Pseudomonadota</taxon>
        <taxon>Gammaproteobacteria</taxon>
        <taxon>Enterobacterales</taxon>
        <taxon>Enterobacteriaceae</taxon>
        <taxon>Pseudocitrobacter</taxon>
    </lineage>
</organism>
<dbReference type="PANTHER" id="PTHR32305">
    <property type="match status" value="1"/>
</dbReference>
<keyword evidence="2" id="KW-0677">Repeat</keyword>
<protein>
    <submittedName>
        <fullName evidence="6">Protein RhsD</fullName>
    </submittedName>
</protein>
<evidence type="ECO:0000259" key="3">
    <source>
        <dbReference type="Pfam" id="PF03527"/>
    </source>
</evidence>
<dbReference type="InterPro" id="IPR056823">
    <property type="entry name" value="TEN-like_YD-shell"/>
</dbReference>
<evidence type="ECO:0000259" key="4">
    <source>
        <dbReference type="Pfam" id="PF20148"/>
    </source>
</evidence>
<dbReference type="NCBIfam" id="TIGR03696">
    <property type="entry name" value="Rhs_assc_core"/>
    <property type="match status" value="1"/>
</dbReference>
<dbReference type="NCBIfam" id="TIGR01643">
    <property type="entry name" value="YD_repeat_2x"/>
    <property type="match status" value="5"/>
</dbReference>
<feature type="domain" description="RHS protein conserved region" evidence="3">
    <location>
        <begin position="1145"/>
        <end position="1181"/>
    </location>
</feature>
<dbReference type="Pfam" id="PF03527">
    <property type="entry name" value="RHS"/>
    <property type="match status" value="1"/>
</dbReference>
<comment type="similarity">
    <text evidence="1">Belongs to the RHS family.</text>
</comment>
<dbReference type="InterPro" id="IPR006530">
    <property type="entry name" value="YD"/>
</dbReference>
<dbReference type="EMBL" id="CP087880">
    <property type="protein sequence ID" value="UGS39955.1"/>
    <property type="molecule type" value="Genomic_DNA"/>
</dbReference>
<dbReference type="InterPro" id="IPR031325">
    <property type="entry name" value="RHS_repeat"/>
</dbReference>
<dbReference type="InterPro" id="IPR001826">
    <property type="entry name" value="RHS"/>
</dbReference>
<reference evidence="6 7" key="1">
    <citation type="journal article" date="2022" name="Int. J. Syst. Evol. Microbiol.">
        <title>Pseudocitrobacter corydidari sp. nov., isolated from the Asian emerald cockroach Corydidarum magnifica.</title>
        <authorList>
            <person name="Guzman J."/>
            <person name="Poehlein A."/>
            <person name="Glaeser S.P."/>
            <person name="Schwengers O."/>
            <person name="Blom J."/>
            <person name="Hollensteiner J."/>
            <person name="Kampfer P."/>
            <person name="Vilcinskas A."/>
        </authorList>
    </citation>
    <scope>NUCLEOTIDE SEQUENCE [LARGE SCALE GENOMIC DNA]</scope>
    <source>
        <strain evidence="6">G163CM</strain>
    </source>
</reference>
<dbReference type="InterPro" id="IPR045351">
    <property type="entry name" value="DUF6531"/>
</dbReference>
<proteinExistence type="inferred from homology"/>
<feature type="domain" description="Teneurin-like YD-shell" evidence="5">
    <location>
        <begin position="631"/>
        <end position="751"/>
    </location>
</feature>
<dbReference type="SUPFAM" id="SSF82171">
    <property type="entry name" value="DPP6 N-terminal domain-like"/>
    <property type="match status" value="1"/>
</dbReference>
<evidence type="ECO:0000259" key="5">
    <source>
        <dbReference type="Pfam" id="PF25023"/>
    </source>
</evidence>
<dbReference type="Proteomes" id="UP001199659">
    <property type="component" value="Chromosome"/>
</dbReference>
<dbReference type="Pfam" id="PF25023">
    <property type="entry name" value="TEN_YD-shell"/>
    <property type="match status" value="1"/>
</dbReference>
<dbReference type="PANTHER" id="PTHR32305:SF15">
    <property type="entry name" value="PROTEIN RHSA-RELATED"/>
    <property type="match status" value="1"/>
</dbReference>